<dbReference type="PANTHER" id="PTHR11119">
    <property type="entry name" value="XANTHINE-URACIL / VITAMIN C PERMEASE FAMILY MEMBER"/>
    <property type="match status" value="1"/>
</dbReference>
<dbReference type="EMBL" id="AGTP01065869">
    <property type="status" value="NOT_ANNOTATED_CDS"/>
    <property type="molecule type" value="Genomic_DNA"/>
</dbReference>
<dbReference type="Pfam" id="PF00860">
    <property type="entry name" value="Xan_ur_permease"/>
    <property type="match status" value="1"/>
</dbReference>
<accession>A0A287DEU1</accession>
<reference evidence="7" key="3">
    <citation type="submission" date="2025-09" db="UniProtKB">
        <authorList>
            <consortium name="Ensembl"/>
        </authorList>
    </citation>
    <scope>IDENTIFICATION</scope>
</reference>
<name>A0A287DEU1_ICTTR</name>
<proteinExistence type="inferred from homology"/>
<dbReference type="InterPro" id="IPR006043">
    <property type="entry name" value="NCS2"/>
</dbReference>
<organism evidence="7 8">
    <name type="scientific">Ictidomys tridecemlineatus</name>
    <name type="common">Thirteen-lined ground squirrel</name>
    <name type="synonym">Spermophilus tridecemlineatus</name>
    <dbReference type="NCBI Taxonomy" id="43179"/>
    <lineage>
        <taxon>Eukaryota</taxon>
        <taxon>Metazoa</taxon>
        <taxon>Chordata</taxon>
        <taxon>Craniata</taxon>
        <taxon>Vertebrata</taxon>
        <taxon>Euteleostomi</taxon>
        <taxon>Mammalia</taxon>
        <taxon>Eutheria</taxon>
        <taxon>Euarchontoglires</taxon>
        <taxon>Glires</taxon>
        <taxon>Rodentia</taxon>
        <taxon>Sciuromorpha</taxon>
        <taxon>Sciuridae</taxon>
        <taxon>Xerinae</taxon>
        <taxon>Marmotini</taxon>
        <taxon>Ictidomys</taxon>
    </lineage>
</organism>
<dbReference type="GeneTree" id="ENSGT00950000182953"/>
<dbReference type="Proteomes" id="UP000005215">
    <property type="component" value="Unassembled WGS sequence"/>
</dbReference>
<evidence type="ECO:0000256" key="4">
    <source>
        <dbReference type="ARBA" id="ARBA00022989"/>
    </source>
</evidence>
<evidence type="ECO:0000256" key="6">
    <source>
        <dbReference type="SAM" id="Phobius"/>
    </source>
</evidence>
<dbReference type="EMBL" id="AGTP01065872">
    <property type="status" value="NOT_ANNOTATED_CDS"/>
    <property type="molecule type" value="Genomic_DNA"/>
</dbReference>
<evidence type="ECO:0000256" key="2">
    <source>
        <dbReference type="ARBA" id="ARBA00008821"/>
    </source>
</evidence>
<dbReference type="GO" id="GO:0022857">
    <property type="term" value="F:transmembrane transporter activity"/>
    <property type="evidence" value="ECO:0007669"/>
    <property type="project" value="InterPro"/>
</dbReference>
<comment type="similarity">
    <text evidence="2">Belongs to the nucleobase:cation symporter-2 (NCS2) (TC 2.A.40) family.</text>
</comment>
<gene>
    <name evidence="7" type="primary">LOC101971424</name>
</gene>
<sequence>MLSLPSWKCPEWTLNASQVNVSSPEFTEEWQKRIRELQGAIMVASCIQILVGFSGLIGFLMRFISPLTIAPTISLVALPLFDPVGNDTGIHWGISFTTIFLIMLFSQFLKNIPVPVPVYGGEKKCHTSKFYLFQVFPVLLALCISWFICFVLTVTNTLPSSPTDYGYLARTDTKSNVLRQAPWFRVPYPGQWGRPTISLAGVFGIIAGVVSSMVESVGDYYASPPPPKHAINRGIGIEGLGCLLAGAWGTGNGTTSFSENVGALGITKFCTSSYIRVLPFWPRLDHSDKGEMGMSQLAHCSHASSRKHLTGAIETRM</sequence>
<evidence type="ECO:0000256" key="3">
    <source>
        <dbReference type="ARBA" id="ARBA00022692"/>
    </source>
</evidence>
<dbReference type="AlphaFoldDB" id="A0A287DEU1"/>
<evidence type="ECO:0000256" key="1">
    <source>
        <dbReference type="ARBA" id="ARBA00004141"/>
    </source>
</evidence>
<reference evidence="8" key="1">
    <citation type="submission" date="2011-11" db="EMBL/GenBank/DDBJ databases">
        <title>The Draft Genome of Spermophilus tridecemlineatus.</title>
        <authorList>
            <consortium name="The Broad Institute Genome Assembly &amp; Analysis Group"/>
            <consortium name="Computational R&amp;D Group"/>
            <consortium name="and Sequencing Platform"/>
            <person name="Di Palma F."/>
            <person name="Alfoldi J."/>
            <person name="Johnson J."/>
            <person name="Berlin A."/>
            <person name="Gnerre S."/>
            <person name="Jaffe D."/>
            <person name="MacCallum I."/>
            <person name="Young S."/>
            <person name="Walker B.J."/>
            <person name="Lindblad-Toh K."/>
        </authorList>
    </citation>
    <scope>NUCLEOTIDE SEQUENCE [LARGE SCALE GENOMIC DNA]</scope>
</reference>
<evidence type="ECO:0000256" key="5">
    <source>
        <dbReference type="ARBA" id="ARBA00023136"/>
    </source>
</evidence>
<dbReference type="Ensembl" id="ENSSTOT00000037182.1">
    <property type="protein sequence ID" value="ENSSTOP00000032068.1"/>
    <property type="gene ID" value="ENSSTOG00000025611.2"/>
</dbReference>
<keyword evidence="8" id="KW-1185">Reference proteome</keyword>
<dbReference type="EMBL" id="AGTP01065873">
    <property type="status" value="NOT_ANNOTATED_CDS"/>
    <property type="molecule type" value="Genomic_DNA"/>
</dbReference>
<dbReference type="EMBL" id="AGTP01065868">
    <property type="status" value="NOT_ANNOTATED_CDS"/>
    <property type="molecule type" value="Genomic_DNA"/>
</dbReference>
<evidence type="ECO:0000313" key="8">
    <source>
        <dbReference type="Proteomes" id="UP000005215"/>
    </source>
</evidence>
<feature type="transmembrane region" description="Helical" evidence="6">
    <location>
        <begin position="192"/>
        <end position="214"/>
    </location>
</feature>
<dbReference type="EMBL" id="AGTP01065871">
    <property type="status" value="NOT_ANNOTATED_CDS"/>
    <property type="molecule type" value="Genomic_DNA"/>
</dbReference>
<reference evidence="7" key="2">
    <citation type="submission" date="2025-08" db="UniProtKB">
        <authorList>
            <consortium name="Ensembl"/>
        </authorList>
    </citation>
    <scope>IDENTIFICATION</scope>
</reference>
<feature type="transmembrane region" description="Helical" evidence="6">
    <location>
        <begin position="130"/>
        <end position="154"/>
    </location>
</feature>
<dbReference type="EMBL" id="AGTP01065870">
    <property type="status" value="NOT_ANNOTATED_CDS"/>
    <property type="molecule type" value="Genomic_DNA"/>
</dbReference>
<keyword evidence="3 6" id="KW-0812">Transmembrane</keyword>
<keyword evidence="4 6" id="KW-1133">Transmembrane helix</keyword>
<feature type="transmembrane region" description="Helical" evidence="6">
    <location>
        <begin position="40"/>
        <end position="64"/>
    </location>
</feature>
<keyword evidence="5 6" id="KW-0472">Membrane</keyword>
<feature type="transmembrane region" description="Helical" evidence="6">
    <location>
        <begin position="89"/>
        <end position="109"/>
    </location>
</feature>
<dbReference type="GO" id="GO:0016020">
    <property type="term" value="C:membrane"/>
    <property type="evidence" value="ECO:0007669"/>
    <property type="project" value="UniProtKB-SubCell"/>
</dbReference>
<protein>
    <submittedName>
        <fullName evidence="7">Solute carrier family 23 member 2-like</fullName>
    </submittedName>
</protein>
<comment type="subcellular location">
    <subcellularLocation>
        <location evidence="1">Membrane</location>
        <topology evidence="1">Multi-pass membrane protein</topology>
    </subcellularLocation>
</comment>
<evidence type="ECO:0000313" key="7">
    <source>
        <dbReference type="Ensembl" id="ENSSTOP00000032068.1"/>
    </source>
</evidence>